<dbReference type="EMBL" id="KB007948">
    <property type="protein sequence ID" value="ELR18705.1"/>
    <property type="molecule type" value="Genomic_DNA"/>
</dbReference>
<dbReference type="VEuPathDB" id="AmoebaDB:ACA1_395220"/>
<dbReference type="PANTHER" id="PTHR11960:SF18">
    <property type="entry name" value="EUKARYOTIC TRANSLATION INITIATION FACTOR 4E HOMOLOGOUS PROTEIN, ISOFORM B"/>
    <property type="match status" value="1"/>
</dbReference>
<sequence>MEEIKQESSMGRRGSSGGRRDDVGFSDGELEKFDEALEAASDSSKPDVQKKWSIPAGVDPEGGHFLSSGYTFWFVRRSGARSQENYANAIKRIGGFRSIEGFWKYYNHLVRPHDLPNTSDYHLFKEGIKPMWEDDANKRGGKWIIRLKKGLATKYWEDLLLAIVGEQFQVGDEICGIVCSIRFNEDILSVWNKSADNKQARLKIHETLKTVLNLPPNTPMEYKCHDDSIRDNSSFRNTDIYR</sequence>
<evidence type="ECO:0000313" key="4">
    <source>
        <dbReference type="Proteomes" id="UP000011083"/>
    </source>
</evidence>
<dbReference type="InterPro" id="IPR019770">
    <property type="entry name" value="TIF_eIF_4E_CS"/>
</dbReference>
<evidence type="ECO:0000313" key="3">
    <source>
        <dbReference type="EMBL" id="ELR18705.1"/>
    </source>
</evidence>
<accession>L8H0E9</accession>
<dbReference type="AlphaFoldDB" id="L8H0E9"/>
<dbReference type="Proteomes" id="UP000011083">
    <property type="component" value="Unassembled WGS sequence"/>
</dbReference>
<dbReference type="PANTHER" id="PTHR11960">
    <property type="entry name" value="EUKARYOTIC TRANSLATION INITIATION FACTOR 4E RELATED"/>
    <property type="match status" value="1"/>
</dbReference>
<keyword evidence="4" id="KW-1185">Reference proteome</keyword>
<reference evidence="3 4" key="1">
    <citation type="journal article" date="2013" name="Genome Biol.">
        <title>Genome of Acanthamoeba castellanii highlights extensive lateral gene transfer and early evolution of tyrosine kinase signaling.</title>
        <authorList>
            <person name="Clarke M."/>
            <person name="Lohan A.J."/>
            <person name="Liu B."/>
            <person name="Lagkouvardos I."/>
            <person name="Roy S."/>
            <person name="Zafar N."/>
            <person name="Bertelli C."/>
            <person name="Schilde C."/>
            <person name="Kianianmomeni A."/>
            <person name="Burglin T.R."/>
            <person name="Frech C."/>
            <person name="Turcotte B."/>
            <person name="Kopec K.O."/>
            <person name="Synnott J.M."/>
            <person name="Choo C."/>
            <person name="Paponov I."/>
            <person name="Finkler A."/>
            <person name="Soon Heng Tan C."/>
            <person name="Hutchins A.P."/>
            <person name="Weinmeier T."/>
            <person name="Rattei T."/>
            <person name="Chu J.S."/>
            <person name="Gimenez G."/>
            <person name="Irimia M."/>
            <person name="Rigden D.J."/>
            <person name="Fitzpatrick D.A."/>
            <person name="Lorenzo-Morales J."/>
            <person name="Bateman A."/>
            <person name="Chiu C.H."/>
            <person name="Tang P."/>
            <person name="Hegemann P."/>
            <person name="Fromm H."/>
            <person name="Raoult D."/>
            <person name="Greub G."/>
            <person name="Miranda-Saavedra D."/>
            <person name="Chen N."/>
            <person name="Nash P."/>
            <person name="Ginger M.L."/>
            <person name="Horn M."/>
            <person name="Schaap P."/>
            <person name="Caler L."/>
            <person name="Loftus B."/>
        </authorList>
    </citation>
    <scope>NUCLEOTIDE SEQUENCE [LARGE SCALE GENOMIC DNA]</scope>
    <source>
        <strain evidence="3 4">Neff</strain>
    </source>
</reference>
<dbReference type="GO" id="GO:0016281">
    <property type="term" value="C:eukaryotic translation initiation factor 4F complex"/>
    <property type="evidence" value="ECO:0007669"/>
    <property type="project" value="TreeGrafter"/>
</dbReference>
<dbReference type="InterPro" id="IPR023398">
    <property type="entry name" value="TIF_eIF4e-like"/>
</dbReference>
<dbReference type="FunFam" id="3.30.760.10:FF:000043">
    <property type="entry name" value="Predicted protein"/>
    <property type="match status" value="1"/>
</dbReference>
<dbReference type="OrthoDB" id="590761at2759"/>
<dbReference type="STRING" id="1257118.L8H0E9"/>
<dbReference type="Pfam" id="PF01652">
    <property type="entry name" value="IF4E"/>
    <property type="match status" value="1"/>
</dbReference>
<evidence type="ECO:0000256" key="1">
    <source>
        <dbReference type="RuleBase" id="RU004374"/>
    </source>
</evidence>
<comment type="similarity">
    <text evidence="1">Belongs to the eukaryotic initiation factor 4E family.</text>
</comment>
<dbReference type="GO" id="GO:0003743">
    <property type="term" value="F:translation initiation factor activity"/>
    <property type="evidence" value="ECO:0007669"/>
    <property type="project" value="UniProtKB-KW"/>
</dbReference>
<feature type="region of interest" description="Disordered" evidence="2">
    <location>
        <begin position="1"/>
        <end position="26"/>
    </location>
</feature>
<dbReference type="SUPFAM" id="SSF55418">
    <property type="entry name" value="eIF4e-like"/>
    <property type="match status" value="1"/>
</dbReference>
<protein>
    <submittedName>
        <fullName evidence="3">Eukaryotic initiation factor 4E</fullName>
    </submittedName>
</protein>
<dbReference type="Gene3D" id="3.30.760.10">
    <property type="entry name" value="RNA Cap, Translation Initiation Factor Eif4e"/>
    <property type="match status" value="1"/>
</dbReference>
<dbReference type="GeneID" id="14919496"/>
<dbReference type="KEGG" id="acan:ACA1_395220"/>
<dbReference type="OMA" id="VWNKTAN"/>
<keyword evidence="1" id="KW-0694">RNA-binding</keyword>
<evidence type="ECO:0000256" key="2">
    <source>
        <dbReference type="SAM" id="MobiDB-lite"/>
    </source>
</evidence>
<keyword evidence="1 3" id="KW-0396">Initiation factor</keyword>
<dbReference type="GO" id="GO:0000340">
    <property type="term" value="F:RNA 7-methylguanosine cap binding"/>
    <property type="evidence" value="ECO:0007669"/>
    <property type="project" value="TreeGrafter"/>
</dbReference>
<dbReference type="PROSITE" id="PS00813">
    <property type="entry name" value="IF4E"/>
    <property type="match status" value="1"/>
</dbReference>
<name>L8H0E9_ACACF</name>
<organism evidence="3 4">
    <name type="scientific">Acanthamoeba castellanii (strain ATCC 30010 / Neff)</name>
    <dbReference type="NCBI Taxonomy" id="1257118"/>
    <lineage>
        <taxon>Eukaryota</taxon>
        <taxon>Amoebozoa</taxon>
        <taxon>Discosea</taxon>
        <taxon>Longamoebia</taxon>
        <taxon>Centramoebida</taxon>
        <taxon>Acanthamoebidae</taxon>
        <taxon>Acanthamoeba</taxon>
    </lineage>
</organism>
<dbReference type="RefSeq" id="XP_004340748.1">
    <property type="nucleotide sequence ID" value="XM_004340700.1"/>
</dbReference>
<proteinExistence type="inferred from homology"/>
<dbReference type="InterPro" id="IPR001040">
    <property type="entry name" value="TIF_eIF_4E"/>
</dbReference>
<gene>
    <name evidence="3" type="ORF">ACA1_395220</name>
</gene>
<keyword evidence="1" id="KW-0648">Protein biosynthesis</keyword>